<gene>
    <name evidence="2" type="ORF">PM001_LOCUS22287</name>
    <name evidence="3" type="ORF">PM001_LOCUS22291</name>
</gene>
<evidence type="ECO:0000313" key="3">
    <source>
        <dbReference type="EMBL" id="CAK7937141.1"/>
    </source>
</evidence>
<evidence type="ECO:0000313" key="4">
    <source>
        <dbReference type="Proteomes" id="UP001162060"/>
    </source>
</evidence>
<evidence type="ECO:0000256" key="1">
    <source>
        <dbReference type="SAM" id="Phobius"/>
    </source>
</evidence>
<proteinExistence type="predicted"/>
<protein>
    <submittedName>
        <fullName evidence="2">Uncharacterized protein</fullName>
    </submittedName>
</protein>
<keyword evidence="1" id="KW-0472">Membrane</keyword>
<dbReference type="EMBL" id="CAKLBY020000226">
    <property type="protein sequence ID" value="CAK7937141.1"/>
    <property type="molecule type" value="Genomic_DNA"/>
</dbReference>
<accession>A0AAV1USX5</accession>
<dbReference type="AlphaFoldDB" id="A0AAV1USX5"/>
<comment type="caution">
    <text evidence="2">The sequence shown here is derived from an EMBL/GenBank/DDBJ whole genome shotgun (WGS) entry which is preliminary data.</text>
</comment>
<feature type="transmembrane region" description="Helical" evidence="1">
    <location>
        <begin position="20"/>
        <end position="41"/>
    </location>
</feature>
<keyword evidence="1" id="KW-1133">Transmembrane helix</keyword>
<dbReference type="Proteomes" id="UP001162060">
    <property type="component" value="Unassembled WGS sequence"/>
</dbReference>
<dbReference type="EMBL" id="CAKLBY020000226">
    <property type="protein sequence ID" value="CAK7937137.1"/>
    <property type="molecule type" value="Genomic_DNA"/>
</dbReference>
<keyword evidence="1" id="KW-0812">Transmembrane</keyword>
<sequence>MLVKTLLGQLLVYLVSSGEVVPVVGVLINVLFLIFAGCLSLPSQTITDGSMTSLHSAVPS</sequence>
<reference evidence="2" key="1">
    <citation type="submission" date="2024-01" db="EMBL/GenBank/DDBJ databases">
        <authorList>
            <person name="Webb A."/>
        </authorList>
    </citation>
    <scope>NUCLEOTIDE SEQUENCE</scope>
    <source>
        <strain evidence="2">Pm1</strain>
    </source>
</reference>
<name>A0AAV1USX5_9STRA</name>
<evidence type="ECO:0000313" key="2">
    <source>
        <dbReference type="EMBL" id="CAK7937137.1"/>
    </source>
</evidence>
<organism evidence="2 4">
    <name type="scientific">Peronospora matthiolae</name>
    <dbReference type="NCBI Taxonomy" id="2874970"/>
    <lineage>
        <taxon>Eukaryota</taxon>
        <taxon>Sar</taxon>
        <taxon>Stramenopiles</taxon>
        <taxon>Oomycota</taxon>
        <taxon>Peronosporomycetes</taxon>
        <taxon>Peronosporales</taxon>
        <taxon>Peronosporaceae</taxon>
        <taxon>Peronospora</taxon>
    </lineage>
</organism>